<feature type="compositionally biased region" description="Basic residues" evidence="1">
    <location>
        <begin position="121"/>
        <end position="131"/>
    </location>
</feature>
<evidence type="ECO:0000256" key="1">
    <source>
        <dbReference type="SAM" id="MobiDB-lite"/>
    </source>
</evidence>
<protein>
    <submittedName>
        <fullName evidence="3">Codanin-1</fullName>
    </submittedName>
</protein>
<comment type="caution">
    <text evidence="3">The sequence shown here is derived from an EMBL/GenBank/DDBJ whole genome shotgun (WGS) entry which is preliminary data.</text>
</comment>
<dbReference type="InterPro" id="IPR040031">
    <property type="entry name" value="Codanin-1"/>
</dbReference>
<dbReference type="Proteomes" id="UP000235965">
    <property type="component" value="Unassembled WGS sequence"/>
</dbReference>
<dbReference type="PANTHER" id="PTHR28678:SF1">
    <property type="entry name" value="CODANIN-1"/>
    <property type="match status" value="1"/>
</dbReference>
<dbReference type="InParanoid" id="A0A2J7PI89"/>
<dbReference type="GO" id="GO:0006325">
    <property type="term" value="P:chromatin organization"/>
    <property type="evidence" value="ECO:0007669"/>
    <property type="project" value="TreeGrafter"/>
</dbReference>
<feature type="domain" description="Codanin-1 C-terminal" evidence="2">
    <location>
        <begin position="789"/>
        <end position="895"/>
    </location>
</feature>
<dbReference type="Pfam" id="PF15296">
    <property type="entry name" value="Codanin-1_C"/>
    <property type="match status" value="1"/>
</dbReference>
<feature type="region of interest" description="Disordered" evidence="1">
    <location>
        <begin position="120"/>
        <end position="158"/>
    </location>
</feature>
<evidence type="ECO:0000313" key="3">
    <source>
        <dbReference type="EMBL" id="PNF16057.1"/>
    </source>
</evidence>
<sequence>MAAEVLNDIICRRISVDDLIAWLTTDQMVDCPAALENVKCGRKDFVPYFMNFLREQTSRILQLVNFPASNKVNRPFQKKNNGKDRLAPFPPSQHDHADGNMGMKALDVPDVSYSEIEERSKRKTACVTKRKTAGDPHDFGKPIAQSSPVQDHKHSNSDTTRRCFILEDFIVKGTRSGKKKGTGAQGQMLQPSGSRESKSRKRINPTRLGTEESKGGDVRFGLASRLCEPSAPFCEQSIETSNSKNFDEERILLRKERLRQMCDNKHVTHSATEVVTSYVNEFVVAKPHLVSCQEELQVLADIYSRLMDCNLVLNIMTELYFVAGLLVVRVPVGCETDELHPSQEVSSEEATHHLYRGAWNMKKCAYFTTVHNCVYFATSLLNRQRHILELFDKTTLRMIADNRYILAFMPDLYDFISEFLTSDMSKTRRCAPVVAGIQANVSFQSDTDNRHNFPTDQAFHIFRKQRDGFYDILRKWEADHMLPDWSFANALGSRIKTLLNLHSEPANFVHFARLFRSQLLGTCSGYSSCSEQTAFNDNGGESLSILKDVHPEKLSRLHERLVNPVQSGGPCPLPSFPGHQEFYHDFILHSSNPAFLQHLADSLASQILALNETTFVASDLEDKDTSVDDTTRSNYLTCVSALRLLAKFLGLVTFLPYRSRVKVLPEDIVGSQSAVRAKLCPQLEVLGCIKEAKQSHKLVLTLPWVVKYLSMMDPVSAHLPYYSAVFEQLFGVYQNMHLSGRASLLIRLVLGWLFQSSNILEGLFYAWKQDPSISKTLHTGEPTQLVPLDALDIVDEHCLYLCCPYMGELKLCLSVGMGSSCRTVKHITPVSASLDTPSAAKQIQLQLEESFFHGQPASTRKTVEYVAERVASSCVKHICSTLLQSVRKQGAKHVSQLISTSTVLSTMNSESETSMKQLKELLLTEVASIADRCCGDFRHQCDVREYCRKRCKVALPVLLAGDVLEPVCTMCAQIAARFSQEHVNTWIQSHITPGLFLKEFELDIEKAFRNVGKLESKKESMCKTSHVVYSGVRNVKHLDDIESPAHAIMQIQNMIWGLLDGDTCVVTEQQVWVTLDVVQGALCNRSDLVPSAERLLPSLVLDLALLLVARYPDMMTTGLMEQFVSVWRVCEECDALLHVLCPRNMLLLSQSRHAAGKVWTCLAGLLAHLLSCGVLLPDSLEQQCMELLQSSWPQQDGATARTAMRVLWERFPRRLISLRGDLQWPARSPDIAPCDCFLWGYLKSLVYTDRPRTLAQLKENIRQAIANLPIAMLERVDRHFRIQANQCIANGGCHLLATIFKTE</sequence>
<dbReference type="InterPro" id="IPR036397">
    <property type="entry name" value="RNaseH_sf"/>
</dbReference>
<dbReference type="GO" id="GO:0005634">
    <property type="term" value="C:nucleus"/>
    <property type="evidence" value="ECO:0007669"/>
    <property type="project" value="TreeGrafter"/>
</dbReference>
<keyword evidence="4" id="KW-1185">Reference proteome</keyword>
<dbReference type="STRING" id="105785.A0A2J7PI89"/>
<name>A0A2J7PI89_9NEOP</name>
<gene>
    <name evidence="3" type="ORF">B7P43_G04586</name>
</gene>
<dbReference type="EMBL" id="NEVH01025128">
    <property type="protein sequence ID" value="PNF16057.1"/>
    <property type="molecule type" value="Genomic_DNA"/>
</dbReference>
<dbReference type="Gene3D" id="3.30.420.10">
    <property type="entry name" value="Ribonuclease H-like superfamily/Ribonuclease H"/>
    <property type="match status" value="1"/>
</dbReference>
<dbReference type="FunCoup" id="A0A2J7PI89">
    <property type="interactions" value="1877"/>
</dbReference>
<accession>A0A2J7PI89</accession>
<dbReference type="PANTHER" id="PTHR28678">
    <property type="entry name" value="CODANIN-1"/>
    <property type="match status" value="1"/>
</dbReference>
<dbReference type="OrthoDB" id="20982at2759"/>
<evidence type="ECO:0000313" key="4">
    <source>
        <dbReference type="Proteomes" id="UP000235965"/>
    </source>
</evidence>
<feature type="region of interest" description="Disordered" evidence="1">
    <location>
        <begin position="175"/>
        <end position="215"/>
    </location>
</feature>
<organism evidence="3 4">
    <name type="scientific">Cryptotermes secundus</name>
    <dbReference type="NCBI Taxonomy" id="105785"/>
    <lineage>
        <taxon>Eukaryota</taxon>
        <taxon>Metazoa</taxon>
        <taxon>Ecdysozoa</taxon>
        <taxon>Arthropoda</taxon>
        <taxon>Hexapoda</taxon>
        <taxon>Insecta</taxon>
        <taxon>Pterygota</taxon>
        <taxon>Neoptera</taxon>
        <taxon>Polyneoptera</taxon>
        <taxon>Dictyoptera</taxon>
        <taxon>Blattodea</taxon>
        <taxon>Blattoidea</taxon>
        <taxon>Termitoidae</taxon>
        <taxon>Kalotermitidae</taxon>
        <taxon>Cryptotermitinae</taxon>
        <taxon>Cryptotermes</taxon>
    </lineage>
</organism>
<proteinExistence type="predicted"/>
<evidence type="ECO:0000259" key="2">
    <source>
        <dbReference type="Pfam" id="PF15296"/>
    </source>
</evidence>
<dbReference type="InterPro" id="IPR028171">
    <property type="entry name" value="Codanin-1_C"/>
</dbReference>
<feature type="compositionally biased region" description="Polar residues" evidence="1">
    <location>
        <begin position="185"/>
        <end position="194"/>
    </location>
</feature>
<reference evidence="3 4" key="1">
    <citation type="submission" date="2017-12" db="EMBL/GenBank/DDBJ databases">
        <title>Hemimetabolous genomes reveal molecular basis of termite eusociality.</title>
        <authorList>
            <person name="Harrison M.C."/>
            <person name="Jongepier E."/>
            <person name="Robertson H.M."/>
            <person name="Arning N."/>
            <person name="Bitard-Feildel T."/>
            <person name="Chao H."/>
            <person name="Childers C.P."/>
            <person name="Dinh H."/>
            <person name="Doddapaneni H."/>
            <person name="Dugan S."/>
            <person name="Gowin J."/>
            <person name="Greiner C."/>
            <person name="Han Y."/>
            <person name="Hu H."/>
            <person name="Hughes D.S.T."/>
            <person name="Huylmans A.-K."/>
            <person name="Kemena C."/>
            <person name="Kremer L.P.M."/>
            <person name="Lee S.L."/>
            <person name="Lopez-Ezquerra A."/>
            <person name="Mallet L."/>
            <person name="Monroy-Kuhn J.M."/>
            <person name="Moser A."/>
            <person name="Murali S.C."/>
            <person name="Muzny D.M."/>
            <person name="Otani S."/>
            <person name="Piulachs M.-D."/>
            <person name="Poelchau M."/>
            <person name="Qu J."/>
            <person name="Schaub F."/>
            <person name="Wada-Katsumata A."/>
            <person name="Worley K.C."/>
            <person name="Xie Q."/>
            <person name="Ylla G."/>
            <person name="Poulsen M."/>
            <person name="Gibbs R.A."/>
            <person name="Schal C."/>
            <person name="Richards S."/>
            <person name="Belles X."/>
            <person name="Korb J."/>
            <person name="Bornberg-Bauer E."/>
        </authorList>
    </citation>
    <scope>NUCLEOTIDE SEQUENCE [LARGE SCALE GENOMIC DNA]</scope>
    <source>
        <tissue evidence="3">Whole body</tissue>
    </source>
</reference>
<dbReference type="GO" id="GO:0003676">
    <property type="term" value="F:nucleic acid binding"/>
    <property type="evidence" value="ECO:0007669"/>
    <property type="project" value="InterPro"/>
</dbReference>